<protein>
    <recommendedName>
        <fullName evidence="2 7">DNA repair protein RecO</fullName>
    </recommendedName>
    <alternativeName>
        <fullName evidence="6 7">Recombination protein O</fullName>
    </alternativeName>
</protein>
<keyword evidence="3 7" id="KW-0227">DNA damage</keyword>
<dbReference type="Gene3D" id="1.20.1440.120">
    <property type="entry name" value="Recombination protein O, C-terminal domain"/>
    <property type="match status" value="1"/>
</dbReference>
<dbReference type="InterPro" id="IPR042242">
    <property type="entry name" value="RecO_C"/>
</dbReference>
<comment type="caution">
    <text evidence="9">The sequence shown here is derived from an EMBL/GenBank/DDBJ whole genome shotgun (WGS) entry which is preliminary data.</text>
</comment>
<dbReference type="InterPro" id="IPR012340">
    <property type="entry name" value="NA-bd_OB-fold"/>
</dbReference>
<evidence type="ECO:0000256" key="7">
    <source>
        <dbReference type="HAMAP-Rule" id="MF_00201"/>
    </source>
</evidence>
<reference evidence="9" key="1">
    <citation type="submission" date="2019-09" db="EMBL/GenBank/DDBJ databases">
        <title>In-depth cultivation of the pig gut microbiome towards novel bacterial diversity and tailored functional studies.</title>
        <authorList>
            <person name="Wylensek D."/>
            <person name="Hitch T.C.A."/>
            <person name="Clavel T."/>
        </authorList>
    </citation>
    <scope>NUCLEOTIDE SEQUENCE</scope>
    <source>
        <strain evidence="9">RF-744-FAT-WT-3</strain>
    </source>
</reference>
<name>A0A6A8MAA3_9FIRM</name>
<dbReference type="InterPro" id="IPR037278">
    <property type="entry name" value="ARFGAP/RecO"/>
</dbReference>
<evidence type="ECO:0000256" key="3">
    <source>
        <dbReference type="ARBA" id="ARBA00022763"/>
    </source>
</evidence>
<dbReference type="PANTHER" id="PTHR33991:SF1">
    <property type="entry name" value="DNA REPAIR PROTEIN RECO"/>
    <property type="match status" value="1"/>
</dbReference>
<dbReference type="Pfam" id="PF02565">
    <property type="entry name" value="RecO_C"/>
    <property type="match status" value="1"/>
</dbReference>
<dbReference type="GO" id="GO:0006310">
    <property type="term" value="P:DNA recombination"/>
    <property type="evidence" value="ECO:0007669"/>
    <property type="project" value="UniProtKB-UniRule"/>
</dbReference>
<comment type="function">
    <text evidence="7">Involved in DNA repair and RecF pathway recombination.</text>
</comment>
<keyword evidence="4 7" id="KW-0233">DNA recombination</keyword>
<comment type="similarity">
    <text evidence="1 7">Belongs to the RecO family.</text>
</comment>
<evidence type="ECO:0000256" key="4">
    <source>
        <dbReference type="ARBA" id="ARBA00023172"/>
    </source>
</evidence>
<accession>A0A6A8MAA3</accession>
<evidence type="ECO:0000259" key="8">
    <source>
        <dbReference type="Pfam" id="PF11967"/>
    </source>
</evidence>
<dbReference type="HAMAP" id="MF_00201">
    <property type="entry name" value="RecO"/>
    <property type="match status" value="1"/>
</dbReference>
<dbReference type="GO" id="GO:0043590">
    <property type="term" value="C:bacterial nucleoid"/>
    <property type="evidence" value="ECO:0007669"/>
    <property type="project" value="TreeGrafter"/>
</dbReference>
<dbReference type="PANTHER" id="PTHR33991">
    <property type="entry name" value="DNA REPAIR PROTEIN RECO"/>
    <property type="match status" value="1"/>
</dbReference>
<evidence type="ECO:0000256" key="2">
    <source>
        <dbReference type="ARBA" id="ARBA00021310"/>
    </source>
</evidence>
<gene>
    <name evidence="7 9" type="primary">recO</name>
    <name evidence="9" type="ORF">FYJ66_01205</name>
</gene>
<sequence>MLISTEGIVLKQHKIAGNRRMITIFSRRYGRIQAGTAMNERGKNRSALALRPFTFAEYEIFKNRGYYNINNASVKRSFFSIGENLDRFMAGSRALEYLEKILLEEQPQPALFDLTMEFFEALETASGDCNMMLYAFIVKTLPILGIMPELKCCANCGKEVEPEPPHFFSIEAGGILCKNCFQMEVESAERQKGYPAGSVRRKKAVPKARELLFTVDFDIVGVMQYFAKRPFQTFSKISLRPEYRDRIRHIISSYLNYYLSIDILDEEALK</sequence>
<evidence type="ECO:0000313" key="9">
    <source>
        <dbReference type="EMBL" id="MST68226.1"/>
    </source>
</evidence>
<dbReference type="SUPFAM" id="SSF50249">
    <property type="entry name" value="Nucleic acid-binding proteins"/>
    <property type="match status" value="1"/>
</dbReference>
<dbReference type="Pfam" id="PF11967">
    <property type="entry name" value="RecO_N"/>
    <property type="match status" value="1"/>
</dbReference>
<keyword evidence="5 7" id="KW-0234">DNA repair</keyword>
<proteinExistence type="inferred from homology"/>
<evidence type="ECO:0000256" key="6">
    <source>
        <dbReference type="ARBA" id="ARBA00033409"/>
    </source>
</evidence>
<dbReference type="EMBL" id="VUNB01000001">
    <property type="protein sequence ID" value="MST68226.1"/>
    <property type="molecule type" value="Genomic_DNA"/>
</dbReference>
<dbReference type="GO" id="GO:0006302">
    <property type="term" value="P:double-strand break repair"/>
    <property type="evidence" value="ECO:0007669"/>
    <property type="project" value="TreeGrafter"/>
</dbReference>
<dbReference type="Gene3D" id="2.40.50.140">
    <property type="entry name" value="Nucleic acid-binding proteins"/>
    <property type="match status" value="1"/>
</dbReference>
<organism evidence="9">
    <name type="scientific">Baileyella intestinalis</name>
    <dbReference type="NCBI Taxonomy" id="2606709"/>
    <lineage>
        <taxon>Bacteria</taxon>
        <taxon>Bacillati</taxon>
        <taxon>Bacillota</taxon>
        <taxon>Clostridia</taxon>
        <taxon>Peptostreptococcales</taxon>
        <taxon>Anaerovoracaceae</taxon>
        <taxon>Baileyella</taxon>
    </lineage>
</organism>
<dbReference type="InterPro" id="IPR022572">
    <property type="entry name" value="DNA_rep/recomb_RecO_N"/>
</dbReference>
<dbReference type="AlphaFoldDB" id="A0A6A8MAA3"/>
<dbReference type="InterPro" id="IPR003717">
    <property type="entry name" value="RecO"/>
</dbReference>
<dbReference type="NCBIfam" id="TIGR00613">
    <property type="entry name" value="reco"/>
    <property type="match status" value="1"/>
</dbReference>
<evidence type="ECO:0000256" key="5">
    <source>
        <dbReference type="ARBA" id="ARBA00023204"/>
    </source>
</evidence>
<dbReference type="SUPFAM" id="SSF57863">
    <property type="entry name" value="ArfGap/RecO-like zinc finger"/>
    <property type="match status" value="1"/>
</dbReference>
<feature type="domain" description="DNA replication/recombination mediator RecO N-terminal" evidence="8">
    <location>
        <begin position="1"/>
        <end position="78"/>
    </location>
</feature>
<dbReference type="RefSeq" id="WP_154571697.1">
    <property type="nucleotide sequence ID" value="NZ_VUNB01000001.1"/>
</dbReference>
<evidence type="ECO:0000256" key="1">
    <source>
        <dbReference type="ARBA" id="ARBA00007452"/>
    </source>
</evidence>